<dbReference type="SUPFAM" id="SSF53756">
    <property type="entry name" value="UDP-Glycosyltransferase/glycogen phosphorylase"/>
    <property type="match status" value="1"/>
</dbReference>
<dbReference type="Pfam" id="PF04101">
    <property type="entry name" value="Glyco_tran_28_C"/>
    <property type="match status" value="1"/>
</dbReference>
<name>A0A382UNR8_9ZZZZ</name>
<dbReference type="GO" id="GO:0016758">
    <property type="term" value="F:hexosyltransferase activity"/>
    <property type="evidence" value="ECO:0007669"/>
    <property type="project" value="InterPro"/>
</dbReference>
<dbReference type="AlphaFoldDB" id="A0A382UNR8"/>
<organism evidence="2">
    <name type="scientific">marine metagenome</name>
    <dbReference type="NCBI Taxonomy" id="408172"/>
    <lineage>
        <taxon>unclassified sequences</taxon>
        <taxon>metagenomes</taxon>
        <taxon>ecological metagenomes</taxon>
    </lineage>
</organism>
<evidence type="ECO:0000313" key="2">
    <source>
        <dbReference type="EMBL" id="SVD35832.1"/>
    </source>
</evidence>
<dbReference type="EMBL" id="UINC01145600">
    <property type="protein sequence ID" value="SVD35832.1"/>
    <property type="molecule type" value="Genomic_DNA"/>
</dbReference>
<dbReference type="PANTHER" id="PTHR21015:SF22">
    <property type="entry name" value="GLYCOSYLTRANSFERASE"/>
    <property type="match status" value="1"/>
</dbReference>
<gene>
    <name evidence="2" type="ORF">METZ01_LOCUS388686</name>
</gene>
<evidence type="ECO:0000259" key="1">
    <source>
        <dbReference type="Pfam" id="PF04101"/>
    </source>
</evidence>
<dbReference type="CDD" id="cd03785">
    <property type="entry name" value="GT28_MurG"/>
    <property type="match status" value="1"/>
</dbReference>
<protein>
    <recommendedName>
        <fullName evidence="1">Glycosyl transferase family 28 C-terminal domain-containing protein</fullName>
    </recommendedName>
</protein>
<dbReference type="Gene3D" id="3.40.50.2000">
    <property type="entry name" value="Glycogen Phosphorylase B"/>
    <property type="match status" value="1"/>
</dbReference>
<reference evidence="2" key="1">
    <citation type="submission" date="2018-05" db="EMBL/GenBank/DDBJ databases">
        <authorList>
            <person name="Lanie J.A."/>
            <person name="Ng W.-L."/>
            <person name="Kazmierczak K.M."/>
            <person name="Andrzejewski T.M."/>
            <person name="Davidsen T.M."/>
            <person name="Wayne K.J."/>
            <person name="Tettelin H."/>
            <person name="Glass J.I."/>
            <person name="Rusch D."/>
            <person name="Podicherti R."/>
            <person name="Tsui H.-C.T."/>
            <person name="Winkler M.E."/>
        </authorList>
    </citation>
    <scope>NUCLEOTIDE SEQUENCE</scope>
</reference>
<sequence length="148" mass="17593">KLMVYHQVSSSDFSNLEFFYKEHNIQNKLFNFEENIFQYINEANLAITRAGASTLSELAFLKVPFIAIPYKFATDNHQLQNALHYEYSGCCWILKEQEFNQHKLTTLLIHIIENRDDYLNKKNNLEKFCYQNTWNKINEKVISSLNEN</sequence>
<dbReference type="InterPro" id="IPR007235">
    <property type="entry name" value="Glyco_trans_28_C"/>
</dbReference>
<feature type="domain" description="Glycosyl transferase family 28 C-terminal" evidence="1">
    <location>
        <begin position="3"/>
        <end position="124"/>
    </location>
</feature>
<proteinExistence type="predicted"/>
<accession>A0A382UNR8</accession>
<feature type="non-terminal residue" evidence="2">
    <location>
        <position position="1"/>
    </location>
</feature>
<dbReference type="PANTHER" id="PTHR21015">
    <property type="entry name" value="UDP-N-ACETYLGLUCOSAMINE--N-ACETYLMURAMYL-(PENTAPEPTIDE) PYROPHOSPHORYL-UNDECAPRENOL N-ACETYLGLUCOSAMINE TRANSFERASE 1"/>
    <property type="match status" value="1"/>
</dbReference>